<evidence type="ECO:0000313" key="1">
    <source>
        <dbReference type="EMBL" id="KAL0455567.1"/>
    </source>
</evidence>
<protein>
    <submittedName>
        <fullName evidence="1">Uncharacterized protein</fullName>
    </submittedName>
</protein>
<dbReference type="EMBL" id="JACGWN010000003">
    <property type="protein sequence ID" value="KAL0455567.1"/>
    <property type="molecule type" value="Genomic_DNA"/>
</dbReference>
<reference evidence="1" key="2">
    <citation type="journal article" date="2024" name="Plant">
        <title>Genomic evolution and insights into agronomic trait innovations of Sesamum species.</title>
        <authorList>
            <person name="Miao H."/>
            <person name="Wang L."/>
            <person name="Qu L."/>
            <person name="Liu H."/>
            <person name="Sun Y."/>
            <person name="Le M."/>
            <person name="Wang Q."/>
            <person name="Wei S."/>
            <person name="Zheng Y."/>
            <person name="Lin W."/>
            <person name="Duan Y."/>
            <person name="Cao H."/>
            <person name="Xiong S."/>
            <person name="Wang X."/>
            <person name="Wei L."/>
            <person name="Li C."/>
            <person name="Ma Q."/>
            <person name="Ju M."/>
            <person name="Zhao R."/>
            <person name="Li G."/>
            <person name="Mu C."/>
            <person name="Tian Q."/>
            <person name="Mei H."/>
            <person name="Zhang T."/>
            <person name="Gao T."/>
            <person name="Zhang H."/>
        </authorList>
    </citation>
    <scope>NUCLEOTIDE SEQUENCE</scope>
    <source>
        <strain evidence="1">KEN1</strain>
    </source>
</reference>
<proteinExistence type="predicted"/>
<sequence length="172" mass="19683">MIFDAAGQAYSQDDAADDGTRSCPLDAGLSSYYYDGGPYDYVSGLADRFYDILHAAEQPLWNGYTTSQLAAMAELVDTKADGQLSERIYVRISQWGDYIMPHDHSFPVDYYNTNKLIKDLGLPMEKIDACKNSCMLYWKDDIDLDYCKFCGEVRYKPTRERNPNRTKTRMPC</sequence>
<dbReference type="AlphaFoldDB" id="A0AAW2XRL8"/>
<name>A0AAW2XRL8_9LAMI</name>
<reference evidence="1" key="1">
    <citation type="submission" date="2020-06" db="EMBL/GenBank/DDBJ databases">
        <authorList>
            <person name="Li T."/>
            <person name="Hu X."/>
            <person name="Zhang T."/>
            <person name="Song X."/>
            <person name="Zhang H."/>
            <person name="Dai N."/>
            <person name="Sheng W."/>
            <person name="Hou X."/>
            <person name="Wei L."/>
        </authorList>
    </citation>
    <scope>NUCLEOTIDE SEQUENCE</scope>
    <source>
        <strain evidence="1">KEN1</strain>
        <tissue evidence="1">Leaf</tissue>
    </source>
</reference>
<accession>A0AAW2XRL8</accession>
<dbReference type="PANTHER" id="PTHR10775">
    <property type="entry name" value="OS08G0208400 PROTEIN"/>
    <property type="match status" value="1"/>
</dbReference>
<gene>
    <name evidence="1" type="ORF">Slati_0895900</name>
</gene>
<dbReference type="PANTHER" id="PTHR10775:SF188">
    <property type="entry name" value="TRANSPOSASE-ASSOCIATED DOMAIN-CONTAINING PROTEIN"/>
    <property type="match status" value="1"/>
</dbReference>
<organism evidence="1">
    <name type="scientific">Sesamum latifolium</name>
    <dbReference type="NCBI Taxonomy" id="2727402"/>
    <lineage>
        <taxon>Eukaryota</taxon>
        <taxon>Viridiplantae</taxon>
        <taxon>Streptophyta</taxon>
        <taxon>Embryophyta</taxon>
        <taxon>Tracheophyta</taxon>
        <taxon>Spermatophyta</taxon>
        <taxon>Magnoliopsida</taxon>
        <taxon>eudicotyledons</taxon>
        <taxon>Gunneridae</taxon>
        <taxon>Pentapetalae</taxon>
        <taxon>asterids</taxon>
        <taxon>lamiids</taxon>
        <taxon>Lamiales</taxon>
        <taxon>Pedaliaceae</taxon>
        <taxon>Sesamum</taxon>
    </lineage>
</organism>
<comment type="caution">
    <text evidence="1">The sequence shown here is derived from an EMBL/GenBank/DDBJ whole genome shotgun (WGS) entry which is preliminary data.</text>
</comment>